<feature type="transmembrane region" description="Helical" evidence="1">
    <location>
        <begin position="179"/>
        <end position="200"/>
    </location>
</feature>
<dbReference type="Pfam" id="PF04276">
    <property type="entry name" value="DUF443"/>
    <property type="match status" value="1"/>
</dbReference>
<organism evidence="2 3">
    <name type="scientific">Staphylococcus lugdunensis</name>
    <dbReference type="NCBI Taxonomy" id="28035"/>
    <lineage>
        <taxon>Bacteria</taxon>
        <taxon>Bacillati</taxon>
        <taxon>Bacillota</taxon>
        <taxon>Bacilli</taxon>
        <taxon>Bacillales</taxon>
        <taxon>Staphylococcaceae</taxon>
        <taxon>Staphylococcus</taxon>
    </lineage>
</organism>
<feature type="transmembrane region" description="Helical" evidence="1">
    <location>
        <begin position="104"/>
        <end position="123"/>
    </location>
</feature>
<keyword evidence="1" id="KW-0812">Transmembrane</keyword>
<evidence type="ECO:0000313" key="3">
    <source>
        <dbReference type="Proteomes" id="UP000070063"/>
    </source>
</evidence>
<comment type="caution">
    <text evidence="2">The sequence shown here is derived from an EMBL/GenBank/DDBJ whole genome shotgun (WGS) entry which is preliminary data.</text>
</comment>
<evidence type="ECO:0000256" key="1">
    <source>
        <dbReference type="SAM" id="Phobius"/>
    </source>
</evidence>
<keyword evidence="1" id="KW-1133">Transmembrane helix</keyword>
<evidence type="ECO:0000313" key="2">
    <source>
        <dbReference type="EMBL" id="KXA38171.1"/>
    </source>
</evidence>
<feature type="transmembrane region" description="Helical" evidence="1">
    <location>
        <begin position="28"/>
        <end position="49"/>
    </location>
</feature>
<gene>
    <name evidence="2" type="ORF">HMPREF3225_01323</name>
</gene>
<protein>
    <submittedName>
        <fullName evidence="2">Family TIGR01218</fullName>
    </submittedName>
</protein>
<dbReference type="AlphaFoldDB" id="A0ABD4EFL2"/>
<feature type="transmembrane region" description="Helical" evidence="1">
    <location>
        <begin position="70"/>
        <end position="89"/>
    </location>
</feature>
<reference evidence="2 3" key="1">
    <citation type="submission" date="2016-01" db="EMBL/GenBank/DDBJ databases">
        <authorList>
            <person name="Mitreva M."/>
            <person name="Pepin K.H."/>
            <person name="Mihindukulasuriya K.A."/>
            <person name="Fulton R."/>
            <person name="Fronick C."/>
            <person name="O'Laughlin M."/>
            <person name="Miner T."/>
            <person name="Herter B."/>
            <person name="Rosa B.A."/>
            <person name="Cordes M."/>
            <person name="Tomlinson C."/>
            <person name="Wollam A."/>
            <person name="Palsikar V.B."/>
            <person name="Mardis E.R."/>
            <person name="Wilson R.K."/>
        </authorList>
    </citation>
    <scope>NUCLEOTIDE SEQUENCE [LARGE SCALE GENOMIC DNA]</scope>
    <source>
        <strain evidence="2 3">MJR7738</strain>
    </source>
</reference>
<name>A0ABD4EFL2_STALU</name>
<feature type="transmembrane region" description="Helical" evidence="1">
    <location>
        <begin position="143"/>
        <end position="167"/>
    </location>
</feature>
<accession>A0ABD4EFL2</accession>
<sequence>MEVINVLCESKIINMNPKYRIIKYNNDYFMVDTISHWITFLFPMINWFVPKRYAKLSEEEYNNLDIVKPVKNSGSSIGVGIIIISNVLFRKYIDVFNVQVQESVAILSCVIGFLGIFIFFLYINKKVTLDIYKRNKTKSKIILIPTFKNFGFTLFSYLLLGGISWVTMEMLTIDHLYNIFMFIAWIGIIAGFFFINMFAIMDKKVHIILKNKEMNCHG</sequence>
<dbReference type="InterPro" id="IPR005915">
    <property type="entry name" value="Tandem_5TM"/>
</dbReference>
<proteinExistence type="predicted"/>
<dbReference type="Proteomes" id="UP000070063">
    <property type="component" value="Unassembled WGS sequence"/>
</dbReference>
<dbReference type="NCBIfam" id="TIGR01218">
    <property type="entry name" value="Gpos_tandem_5TM"/>
    <property type="match status" value="1"/>
</dbReference>
<keyword evidence="1" id="KW-0472">Membrane</keyword>
<dbReference type="EMBL" id="LRQI01000055">
    <property type="protein sequence ID" value="KXA38171.1"/>
    <property type="molecule type" value="Genomic_DNA"/>
</dbReference>